<accession>A0A4Z2GDD9</accession>
<dbReference type="AlphaFoldDB" id="A0A4Z2GDD9"/>
<sequence length="76" mass="8245">MKGFWIENSCHAAETRCTVDVVVVEVEVEVVVVVVVVVVVGGHKPNCPRGLGQILTNTGVWRPEASAYIQGSKLQR</sequence>
<evidence type="ECO:0000313" key="2">
    <source>
        <dbReference type="Proteomes" id="UP000314294"/>
    </source>
</evidence>
<keyword evidence="2" id="KW-1185">Reference proteome</keyword>
<organism evidence="1 2">
    <name type="scientific">Liparis tanakae</name>
    <name type="common">Tanaka's snailfish</name>
    <dbReference type="NCBI Taxonomy" id="230148"/>
    <lineage>
        <taxon>Eukaryota</taxon>
        <taxon>Metazoa</taxon>
        <taxon>Chordata</taxon>
        <taxon>Craniata</taxon>
        <taxon>Vertebrata</taxon>
        <taxon>Euteleostomi</taxon>
        <taxon>Actinopterygii</taxon>
        <taxon>Neopterygii</taxon>
        <taxon>Teleostei</taxon>
        <taxon>Neoteleostei</taxon>
        <taxon>Acanthomorphata</taxon>
        <taxon>Eupercaria</taxon>
        <taxon>Perciformes</taxon>
        <taxon>Cottioidei</taxon>
        <taxon>Cottales</taxon>
        <taxon>Liparidae</taxon>
        <taxon>Liparis</taxon>
    </lineage>
</organism>
<dbReference type="Proteomes" id="UP000314294">
    <property type="component" value="Unassembled WGS sequence"/>
</dbReference>
<dbReference type="EMBL" id="SRLO01000593">
    <property type="protein sequence ID" value="TNN51145.1"/>
    <property type="molecule type" value="Genomic_DNA"/>
</dbReference>
<proteinExistence type="predicted"/>
<gene>
    <name evidence="1" type="ORF">EYF80_038666</name>
</gene>
<reference evidence="1 2" key="1">
    <citation type="submission" date="2019-03" db="EMBL/GenBank/DDBJ databases">
        <title>First draft genome of Liparis tanakae, snailfish: a comprehensive survey of snailfish specific genes.</title>
        <authorList>
            <person name="Kim W."/>
            <person name="Song I."/>
            <person name="Jeong J.-H."/>
            <person name="Kim D."/>
            <person name="Kim S."/>
            <person name="Ryu S."/>
            <person name="Song J.Y."/>
            <person name="Lee S.K."/>
        </authorList>
    </citation>
    <scope>NUCLEOTIDE SEQUENCE [LARGE SCALE GENOMIC DNA]</scope>
    <source>
        <tissue evidence="1">Muscle</tissue>
    </source>
</reference>
<name>A0A4Z2GDD9_9TELE</name>
<protein>
    <submittedName>
        <fullName evidence="1">Uncharacterized protein</fullName>
    </submittedName>
</protein>
<evidence type="ECO:0000313" key="1">
    <source>
        <dbReference type="EMBL" id="TNN51145.1"/>
    </source>
</evidence>
<comment type="caution">
    <text evidence="1">The sequence shown here is derived from an EMBL/GenBank/DDBJ whole genome shotgun (WGS) entry which is preliminary data.</text>
</comment>